<dbReference type="EMBL" id="JADNRY010000029">
    <property type="protein sequence ID" value="KAF9071896.1"/>
    <property type="molecule type" value="Genomic_DNA"/>
</dbReference>
<name>A0A9P5UAB9_9AGAR</name>
<evidence type="ECO:0000313" key="2">
    <source>
        <dbReference type="Proteomes" id="UP000772434"/>
    </source>
</evidence>
<dbReference type="AlphaFoldDB" id="A0A9P5UAB9"/>
<accession>A0A9P5UAB9</accession>
<organism evidence="1 2">
    <name type="scientific">Rhodocollybia butyracea</name>
    <dbReference type="NCBI Taxonomy" id="206335"/>
    <lineage>
        <taxon>Eukaryota</taxon>
        <taxon>Fungi</taxon>
        <taxon>Dikarya</taxon>
        <taxon>Basidiomycota</taxon>
        <taxon>Agaricomycotina</taxon>
        <taxon>Agaricomycetes</taxon>
        <taxon>Agaricomycetidae</taxon>
        <taxon>Agaricales</taxon>
        <taxon>Marasmiineae</taxon>
        <taxon>Omphalotaceae</taxon>
        <taxon>Rhodocollybia</taxon>
    </lineage>
</organism>
<comment type="caution">
    <text evidence="1">The sequence shown here is derived from an EMBL/GenBank/DDBJ whole genome shotgun (WGS) entry which is preliminary data.</text>
</comment>
<gene>
    <name evidence="1" type="ORF">BDP27DRAFT_1497764</name>
</gene>
<protein>
    <submittedName>
        <fullName evidence="1">Uncharacterized protein</fullName>
    </submittedName>
</protein>
<dbReference type="OrthoDB" id="3237250at2759"/>
<proteinExistence type="predicted"/>
<reference evidence="1" key="1">
    <citation type="submission" date="2020-11" db="EMBL/GenBank/DDBJ databases">
        <authorList>
            <consortium name="DOE Joint Genome Institute"/>
            <person name="Ahrendt S."/>
            <person name="Riley R."/>
            <person name="Andreopoulos W."/>
            <person name="Labutti K."/>
            <person name="Pangilinan J."/>
            <person name="Ruiz-Duenas F.J."/>
            <person name="Barrasa J.M."/>
            <person name="Sanchez-Garcia M."/>
            <person name="Camarero S."/>
            <person name="Miyauchi S."/>
            <person name="Serrano A."/>
            <person name="Linde D."/>
            <person name="Babiker R."/>
            <person name="Drula E."/>
            <person name="Ayuso-Fernandez I."/>
            <person name="Pacheco R."/>
            <person name="Padilla G."/>
            <person name="Ferreira P."/>
            <person name="Barriuso J."/>
            <person name="Kellner H."/>
            <person name="Castanera R."/>
            <person name="Alfaro M."/>
            <person name="Ramirez L."/>
            <person name="Pisabarro A.G."/>
            <person name="Kuo A."/>
            <person name="Tritt A."/>
            <person name="Lipzen A."/>
            <person name="He G."/>
            <person name="Yan M."/>
            <person name="Ng V."/>
            <person name="Cullen D."/>
            <person name="Martin F."/>
            <person name="Rosso M.-N."/>
            <person name="Henrissat B."/>
            <person name="Hibbett D."/>
            <person name="Martinez A.T."/>
            <person name="Grigoriev I.V."/>
        </authorList>
    </citation>
    <scope>NUCLEOTIDE SEQUENCE</scope>
    <source>
        <strain evidence="1">AH 40177</strain>
    </source>
</reference>
<keyword evidence="2" id="KW-1185">Reference proteome</keyword>
<sequence length="819" mass="93741">MDYCIATCKPDTKPSSPYIHALIEVKAQSLPDSISPRVFTFVGPKPHNYPTVPPETQSPDPDSRALVLPHFDKPGWFVSSLPFLGFAPSSNPFKCQFLRCLDYNIDVLPIELDERSHLYVLNPSLRDDWESLEGNMRVSLGACRRVNPLGLTPGFRFWSYPRQYGYCLAWKTEKQARWAAWRSHQAFVPLIAAISFFLKMLYHMEKKWVALLQSDRTHLPDPNPFWSARQNEYAQLRRGPVASRFEWQDRLQKESSISSEWLSYFYQILEIPMAGVYMNVNDRSCIPLIPVFFDANMPLVLCWGTLDTWYKAQIPKALTLLISAPTRSNVESLKSEIAPYVFPSVVANETLVANPPLRIPHLMGRTQPLANETIHEFIKRRNDHRIKAIASETPVDRQSRLQREENVRLDRPPGRKEARVYYWDLVEGVRVRCAAGRGNYESIWERYGPNRRYYESVADEWEVCTDLDPNDTYEPGFDDEEDNIFYPVDDVLVPTAGSTSSQSYIARLHSRMQATPGNVVFEFQDAIDDVAFHRFGFIAQDTIPSDRPVVFSTKVWGQMLDMIGSGRPPKPPVRNQASEHQMCAFFFDLLQAKDLSGAPRCCDLANSQSRPGIPFEMDFICDYFLIKAQEASYDEPFALAIPNASTVLEIARRNWGPKTVDIMKCLLKEGVPFRTLKPYTRPQQYIAPPTRRVGALGIRPAGFSPRMEEYRAYEHRRNEFLRSARGRAALLSGGLVARLARDIVNENDVFDGPTVNALTSSEKAFCLWDQTQNHAFWDDKLTEEEVDLICGTYEVVTDGTMQTSFRSWWPRPAAWKVCG</sequence>
<evidence type="ECO:0000313" key="1">
    <source>
        <dbReference type="EMBL" id="KAF9071896.1"/>
    </source>
</evidence>
<dbReference type="Proteomes" id="UP000772434">
    <property type="component" value="Unassembled WGS sequence"/>
</dbReference>